<dbReference type="InterPro" id="IPR055946">
    <property type="entry name" value="DUF7524"/>
</dbReference>
<dbReference type="GeneID" id="79314993"/>
<keyword evidence="4" id="KW-1185">Reference proteome</keyword>
<comment type="caution">
    <text evidence="3">The sequence shown here is derived from an EMBL/GenBank/DDBJ whole genome shotgun (WGS) entry which is preliminary data.</text>
</comment>
<evidence type="ECO:0000256" key="2">
    <source>
        <dbReference type="SAM" id="Phobius"/>
    </source>
</evidence>
<dbReference type="RefSeq" id="WP_276305413.1">
    <property type="nucleotide sequence ID" value="NZ_CP119992.1"/>
</dbReference>
<keyword evidence="2" id="KW-0812">Transmembrane</keyword>
<protein>
    <submittedName>
        <fullName evidence="3">Uncharacterized protein</fullName>
    </submittedName>
</protein>
<keyword evidence="2" id="KW-1133">Transmembrane helix</keyword>
<reference evidence="3 4" key="1">
    <citation type="journal article" date="2019" name="Int. J. Syst. Evol. Microbiol.">
        <title>The Global Catalogue of Microorganisms (GCM) 10K type strain sequencing project: providing services to taxonomists for standard genome sequencing and annotation.</title>
        <authorList>
            <consortium name="The Broad Institute Genomics Platform"/>
            <consortium name="The Broad Institute Genome Sequencing Center for Infectious Disease"/>
            <person name="Wu L."/>
            <person name="Ma J."/>
        </authorList>
    </citation>
    <scope>NUCLEOTIDE SEQUENCE [LARGE SCALE GENOMIC DNA]</scope>
    <source>
        <strain evidence="3 4">PSR21</strain>
    </source>
</reference>
<name>A0ABD6A7P8_9EURY</name>
<proteinExistence type="predicted"/>
<organism evidence="3 4">
    <name type="scientific">Halomarina halobia</name>
    <dbReference type="NCBI Taxonomy" id="3033386"/>
    <lineage>
        <taxon>Archaea</taxon>
        <taxon>Methanobacteriati</taxon>
        <taxon>Methanobacteriota</taxon>
        <taxon>Stenosarchaea group</taxon>
        <taxon>Halobacteria</taxon>
        <taxon>Halobacteriales</taxon>
        <taxon>Natronomonadaceae</taxon>
        <taxon>Halomarina</taxon>
    </lineage>
</organism>
<dbReference type="AlphaFoldDB" id="A0ABD6A7P8"/>
<feature type="region of interest" description="Disordered" evidence="1">
    <location>
        <begin position="108"/>
        <end position="138"/>
    </location>
</feature>
<feature type="transmembrane region" description="Helical" evidence="2">
    <location>
        <begin position="165"/>
        <end position="188"/>
    </location>
</feature>
<evidence type="ECO:0000313" key="3">
    <source>
        <dbReference type="EMBL" id="MFC7316014.1"/>
    </source>
</evidence>
<accession>A0ABD6A7P8</accession>
<feature type="transmembrane region" description="Helical" evidence="2">
    <location>
        <begin position="140"/>
        <end position="159"/>
    </location>
</feature>
<dbReference type="EMBL" id="JBHTBF010000001">
    <property type="protein sequence ID" value="MFC7316014.1"/>
    <property type="molecule type" value="Genomic_DNA"/>
</dbReference>
<keyword evidence="2" id="KW-0472">Membrane</keyword>
<gene>
    <name evidence="3" type="ORF">ACFQPE_04290</name>
</gene>
<evidence type="ECO:0000313" key="4">
    <source>
        <dbReference type="Proteomes" id="UP001596547"/>
    </source>
</evidence>
<dbReference type="Pfam" id="PF24368">
    <property type="entry name" value="DUF7524"/>
    <property type="match status" value="1"/>
</dbReference>
<dbReference type="Proteomes" id="UP001596547">
    <property type="component" value="Unassembled WGS sequence"/>
</dbReference>
<evidence type="ECO:0000256" key="1">
    <source>
        <dbReference type="SAM" id="MobiDB-lite"/>
    </source>
</evidence>
<sequence>MSETLVVGLNADGLHTVTVPETFSASGEFTVVLENHGTPTRVHLGLDDALASAVELEDSHHYVTEGATERVPVRVAPDAEVRGHLTVSVSYGSTTAGVLVDLAPAEPEKPPVEVDESLGPSTAAGLDEPRPTSSPMGFDSATAAPALALGGVAVLLAGATLTVDGVAAVVLAVLAVLAAVVGAGYALYSQGRN</sequence>